<dbReference type="OrthoDB" id="637682at2759"/>
<dbReference type="AlphaFoldDB" id="S8DS26"/>
<dbReference type="SMART" id="SM00733">
    <property type="entry name" value="Mterf"/>
    <property type="match status" value="6"/>
</dbReference>
<dbReference type="GO" id="GO:0003676">
    <property type="term" value="F:nucleic acid binding"/>
    <property type="evidence" value="ECO:0007669"/>
    <property type="project" value="InterPro"/>
</dbReference>
<dbReference type="PANTHER" id="PTHR13068">
    <property type="entry name" value="CGI-12 PROTEIN-RELATED"/>
    <property type="match status" value="1"/>
</dbReference>
<protein>
    <recommendedName>
        <fullName evidence="6">Mitochondrial transcription termination factor family protein</fullName>
    </recommendedName>
</protein>
<dbReference type="Pfam" id="PF02536">
    <property type="entry name" value="mTERF"/>
    <property type="match status" value="2"/>
</dbReference>
<name>S8DS26_9LAMI</name>
<keyword evidence="2" id="KW-0804">Transcription</keyword>
<dbReference type="Gene3D" id="1.25.70.10">
    <property type="entry name" value="Transcription termination factor 3, mitochondrial"/>
    <property type="match status" value="1"/>
</dbReference>
<dbReference type="Proteomes" id="UP000015453">
    <property type="component" value="Unassembled WGS sequence"/>
</dbReference>
<evidence type="ECO:0000313" key="4">
    <source>
        <dbReference type="EMBL" id="EPS65908.1"/>
    </source>
</evidence>
<gene>
    <name evidence="4" type="ORF">M569_08877</name>
</gene>
<keyword evidence="3" id="KW-0809">Transit peptide</keyword>
<accession>S8DS26</accession>
<dbReference type="GO" id="GO:0006353">
    <property type="term" value="P:DNA-templated transcription termination"/>
    <property type="evidence" value="ECO:0007669"/>
    <property type="project" value="UniProtKB-KW"/>
</dbReference>
<dbReference type="EMBL" id="AUSU01003962">
    <property type="protein sequence ID" value="EPS65908.1"/>
    <property type="molecule type" value="Genomic_DNA"/>
</dbReference>
<evidence type="ECO:0000256" key="2">
    <source>
        <dbReference type="ARBA" id="ARBA00022472"/>
    </source>
</evidence>
<evidence type="ECO:0000256" key="1">
    <source>
        <dbReference type="ARBA" id="ARBA00007692"/>
    </source>
</evidence>
<evidence type="ECO:0008006" key="6">
    <source>
        <dbReference type="Google" id="ProtNLM"/>
    </source>
</evidence>
<dbReference type="InterPro" id="IPR003690">
    <property type="entry name" value="MTERF"/>
</dbReference>
<comment type="caution">
    <text evidence="4">The sequence shown here is derived from an EMBL/GenBank/DDBJ whole genome shotgun (WGS) entry which is preliminary data.</text>
</comment>
<sequence>MISAHVRKSFINLYPRNASFLREPRCHSSTALLHLFSTSTKKEGKESKSVRLYLKEIGLSDVQVKNVFKLKTQRRSINVEKFIKPKIKAFRDFGFSDSEIAEIISKVPNLLCCSTENRIIPGLIFLNDFLGSRDDVFKVLKRSWWFSSCDMKKNVLPNIEQLSKHGVPMERIRWLFITNPRCMHITPESMRRYLDKMEMFQLDRSSGMYVPVFRMLLSLRDETWGQKMQTFRDAGFSESEILEMLKKYPTAFCRSCTHIKYITGMILSTNRYSKEAIVCCSQVYGYSLEKRLKPRLQVLEMLEEMDLIAKWPSLKCVAMYTCKQFHGVFVAPYLNQLEEACAARMEKAFVDKCCGVTQRMSSCFNPVLFSKLDY</sequence>
<evidence type="ECO:0000256" key="3">
    <source>
        <dbReference type="ARBA" id="ARBA00022946"/>
    </source>
</evidence>
<dbReference type="PANTHER" id="PTHR13068:SF130">
    <property type="entry name" value="TRANSCRIPTION TERMINATION FACTOR MTERF6, CHLOROPLASTIC_MITOCHONDRIAL-LIKE"/>
    <property type="match status" value="1"/>
</dbReference>
<comment type="similarity">
    <text evidence="1">Belongs to the mTERF family.</text>
</comment>
<evidence type="ECO:0000313" key="5">
    <source>
        <dbReference type="Proteomes" id="UP000015453"/>
    </source>
</evidence>
<keyword evidence="2" id="KW-0806">Transcription termination</keyword>
<reference evidence="4 5" key="1">
    <citation type="journal article" date="2013" name="BMC Genomics">
        <title>The miniature genome of a carnivorous plant Genlisea aurea contains a low number of genes and short non-coding sequences.</title>
        <authorList>
            <person name="Leushkin E.V."/>
            <person name="Sutormin R.A."/>
            <person name="Nabieva E.R."/>
            <person name="Penin A.A."/>
            <person name="Kondrashov A.S."/>
            <person name="Logacheva M.D."/>
        </authorList>
    </citation>
    <scope>NUCLEOTIDE SEQUENCE [LARGE SCALE GENOMIC DNA]</scope>
</reference>
<proteinExistence type="inferred from homology"/>
<dbReference type="FunFam" id="1.25.70.10:FF:000001">
    <property type="entry name" value="Mitochondrial transcription termination factor-like"/>
    <property type="match status" value="1"/>
</dbReference>
<dbReference type="InterPro" id="IPR038538">
    <property type="entry name" value="MTERF_sf"/>
</dbReference>
<keyword evidence="5" id="KW-1185">Reference proteome</keyword>
<keyword evidence="2" id="KW-0805">Transcription regulation</keyword>
<organism evidence="4 5">
    <name type="scientific">Genlisea aurea</name>
    <dbReference type="NCBI Taxonomy" id="192259"/>
    <lineage>
        <taxon>Eukaryota</taxon>
        <taxon>Viridiplantae</taxon>
        <taxon>Streptophyta</taxon>
        <taxon>Embryophyta</taxon>
        <taxon>Tracheophyta</taxon>
        <taxon>Spermatophyta</taxon>
        <taxon>Magnoliopsida</taxon>
        <taxon>eudicotyledons</taxon>
        <taxon>Gunneridae</taxon>
        <taxon>Pentapetalae</taxon>
        <taxon>asterids</taxon>
        <taxon>lamiids</taxon>
        <taxon>Lamiales</taxon>
        <taxon>Lentibulariaceae</taxon>
        <taxon>Genlisea</taxon>
    </lineage>
</organism>